<sequence>EHTERSEAVQGVPLEVDDPLFTEAANILEVNGGSMTQALFFKALHGSGYHLGQASLMLRADKRFAFRGMDVSLVS</sequence>
<name>X1EIY2_9ZZZZ</name>
<gene>
    <name evidence="1" type="ORF">S03H2_21879</name>
</gene>
<feature type="non-terminal residue" evidence="1">
    <location>
        <position position="1"/>
    </location>
</feature>
<accession>X1EIY2</accession>
<reference evidence="1" key="1">
    <citation type="journal article" date="2014" name="Front. Microbiol.">
        <title>High frequency of phylogenetically diverse reductive dehalogenase-homologous genes in deep subseafloor sedimentary metagenomes.</title>
        <authorList>
            <person name="Kawai M."/>
            <person name="Futagami T."/>
            <person name="Toyoda A."/>
            <person name="Takaki Y."/>
            <person name="Nishi S."/>
            <person name="Hori S."/>
            <person name="Arai W."/>
            <person name="Tsubouchi T."/>
            <person name="Morono Y."/>
            <person name="Uchiyama I."/>
            <person name="Ito T."/>
            <person name="Fujiyama A."/>
            <person name="Inagaki F."/>
            <person name="Takami H."/>
        </authorList>
    </citation>
    <scope>NUCLEOTIDE SEQUENCE</scope>
    <source>
        <strain evidence="1">Expedition CK06-06</strain>
    </source>
</reference>
<organism evidence="1">
    <name type="scientific">marine sediment metagenome</name>
    <dbReference type="NCBI Taxonomy" id="412755"/>
    <lineage>
        <taxon>unclassified sequences</taxon>
        <taxon>metagenomes</taxon>
        <taxon>ecological metagenomes</taxon>
    </lineage>
</organism>
<proteinExistence type="predicted"/>
<protein>
    <submittedName>
        <fullName evidence="1">Uncharacterized protein</fullName>
    </submittedName>
</protein>
<dbReference type="AlphaFoldDB" id="X1EIY2"/>
<dbReference type="EMBL" id="BARU01011703">
    <property type="protein sequence ID" value="GAH32547.1"/>
    <property type="molecule type" value="Genomic_DNA"/>
</dbReference>
<comment type="caution">
    <text evidence="1">The sequence shown here is derived from an EMBL/GenBank/DDBJ whole genome shotgun (WGS) entry which is preliminary data.</text>
</comment>
<evidence type="ECO:0000313" key="1">
    <source>
        <dbReference type="EMBL" id="GAH32547.1"/>
    </source>
</evidence>